<keyword evidence="5" id="KW-1185">Reference proteome</keyword>
<evidence type="ECO:0000256" key="2">
    <source>
        <dbReference type="SAM" id="Phobius"/>
    </source>
</evidence>
<dbReference type="SUPFAM" id="SSF52540">
    <property type="entry name" value="P-loop containing nucleoside triphosphate hydrolases"/>
    <property type="match status" value="1"/>
</dbReference>
<geneLocation type="plasmid" evidence="4 5">
    <name>pMsip02</name>
</geneLocation>
<organism evidence="4 5">
    <name type="scientific">Methylovorus glucosotrophus (strain SIP3-4)</name>
    <dbReference type="NCBI Taxonomy" id="582744"/>
    <lineage>
        <taxon>Bacteria</taxon>
        <taxon>Pseudomonadati</taxon>
        <taxon>Pseudomonadota</taxon>
        <taxon>Betaproteobacteria</taxon>
        <taxon>Nitrosomonadales</taxon>
        <taxon>Methylophilaceae</taxon>
        <taxon>Methylovorus</taxon>
    </lineage>
</organism>
<evidence type="ECO:0000259" key="3">
    <source>
        <dbReference type="Pfam" id="PF05707"/>
    </source>
</evidence>
<evidence type="ECO:0000313" key="4">
    <source>
        <dbReference type="EMBL" id="ACT52152.1"/>
    </source>
</evidence>
<feature type="compositionally biased region" description="Low complexity" evidence="1">
    <location>
        <begin position="342"/>
        <end position="354"/>
    </location>
</feature>
<dbReference type="KEGG" id="mei:Msip34_2836"/>
<feature type="region of interest" description="Disordered" evidence="1">
    <location>
        <begin position="212"/>
        <end position="233"/>
    </location>
</feature>
<dbReference type="OrthoDB" id="8809170at2"/>
<gene>
    <name evidence="4" type="ordered locus">Msip34_2836</name>
</gene>
<proteinExistence type="predicted"/>
<dbReference type="Gene3D" id="3.40.50.300">
    <property type="entry name" value="P-loop containing nucleotide triphosphate hydrolases"/>
    <property type="match status" value="1"/>
</dbReference>
<dbReference type="InterPro" id="IPR027417">
    <property type="entry name" value="P-loop_NTPase"/>
</dbReference>
<keyword evidence="4" id="KW-0614">Plasmid</keyword>
<dbReference type="EMBL" id="CP001676">
    <property type="protein sequence ID" value="ACT52152.1"/>
    <property type="molecule type" value="Genomic_DNA"/>
</dbReference>
<dbReference type="HOGENOM" id="CLU_044039_0_0_4"/>
<feature type="domain" description="Zona occludens toxin N-terminal" evidence="3">
    <location>
        <begin position="45"/>
        <end position="168"/>
    </location>
</feature>
<protein>
    <submittedName>
        <fullName evidence="4">Zonular occludens toxin</fullName>
    </submittedName>
</protein>
<reference evidence="5" key="1">
    <citation type="submission" date="2009-07" db="EMBL/GenBank/DDBJ databases">
        <title>Complete sequence of plasmid 2 of Methylovorus sp. SIP3-4.</title>
        <authorList>
            <consortium name="US DOE Joint Genome Institute"/>
            <person name="Lucas S."/>
            <person name="Copeland A."/>
            <person name="Lapidus A."/>
            <person name="Glavina del Rio T."/>
            <person name="Tice H."/>
            <person name="Bruce D."/>
            <person name="Goodwin L."/>
            <person name="Pitluck S."/>
            <person name="Clum A."/>
            <person name="Larimer F."/>
            <person name="Land M."/>
            <person name="Hauser L."/>
            <person name="Kyrpides N."/>
            <person name="Mikhailova N."/>
            <person name="Kayluzhnaya M."/>
            <person name="Chistoserdova L."/>
        </authorList>
    </citation>
    <scope>NUCLEOTIDE SEQUENCE [LARGE SCALE GENOMIC DNA]</scope>
    <source>
        <strain evidence="5">SIP3-4</strain>
        <plasmid evidence="5">pMsip02</plasmid>
    </source>
</reference>
<evidence type="ECO:0000256" key="1">
    <source>
        <dbReference type="SAM" id="MobiDB-lite"/>
    </source>
</evidence>
<keyword evidence="2" id="KW-1133">Transmembrane helix</keyword>
<dbReference type="Pfam" id="PF05707">
    <property type="entry name" value="Zot"/>
    <property type="match status" value="1"/>
</dbReference>
<reference evidence="4 5" key="2">
    <citation type="journal article" date="2011" name="J. Bacteriol.">
        <title>Genomes of three methylotrophs from a single niche uncover genetic and metabolic divergence of Methylophilaceae.</title>
        <authorList>
            <person name="Lapidus A."/>
            <person name="Clum A."/>
            <person name="Labutti K."/>
            <person name="Kaluzhnaya M.G."/>
            <person name="Lim S."/>
            <person name="Beck D.A."/>
            <person name="Glavina Del Rio T."/>
            <person name="Nolan M."/>
            <person name="Mavromatis K."/>
            <person name="Huntemann M."/>
            <person name="Lucas S."/>
            <person name="Lidstrom M.E."/>
            <person name="Ivanova N."/>
            <person name="Chistoserdova L."/>
        </authorList>
    </citation>
    <scope>NUCLEOTIDE SEQUENCE [LARGE SCALE GENOMIC DNA]</scope>
    <source>
        <strain evidence="4 5">SIP3-4</strain>
        <plasmid evidence="4 5">pMsip02</plasmid>
    </source>
</reference>
<dbReference type="InterPro" id="IPR008900">
    <property type="entry name" value="Zot_N"/>
</dbReference>
<feature type="transmembrane region" description="Helical" evidence="2">
    <location>
        <begin position="180"/>
        <end position="198"/>
    </location>
</feature>
<accession>C6XEU5</accession>
<feature type="compositionally biased region" description="Basic and acidic residues" evidence="1">
    <location>
        <begin position="360"/>
        <end position="369"/>
    </location>
</feature>
<keyword evidence="2" id="KW-0472">Membrane</keyword>
<keyword evidence="2" id="KW-0812">Transmembrane</keyword>
<sequence length="386" mass="43851">MIHLITGLPGSGKSLYTLSTVKSRADKENRPVFYHGIPELTLDWQQLESADKWVDCPKGAIIVIDECQSTFRPRATGAAVPRHVSQLETHRHDGHDLYLITQHPMLVDSNLRRLVNYHYHVERFFGFAKSKIHEFHKVRENVDKSTKNSIESHFVYPKEVYTWYKSADMHTVKKRIPMRLMLMVLLPVLFFAIVWYGYRALTGISKSPDLDQLPTVEESGSAQPNQPAPPQFQKPIYSWGEAQRPRVPDLPFTAPKYDDITKPVMAPRIAAAVLIRGKCTAYTQQGTKIAMDEAVCLQFVENGMFQDFDDGSARFNKDQRDLNQQTMTPNALDDAQRPKGEPVAPAAVAVIPYPTDEESERSPANRVRESQSQNRYPNQPQPYAGS</sequence>
<dbReference type="eggNOG" id="COG0464">
    <property type="taxonomic scope" value="Bacteria"/>
</dbReference>
<feature type="region of interest" description="Disordered" evidence="1">
    <location>
        <begin position="320"/>
        <end position="386"/>
    </location>
</feature>
<dbReference type="AlphaFoldDB" id="C6XEU5"/>
<dbReference type="Proteomes" id="UP000002743">
    <property type="component" value="Plasmid pMsip02"/>
</dbReference>
<name>C6XEU5_METGS</name>
<evidence type="ECO:0000313" key="5">
    <source>
        <dbReference type="Proteomes" id="UP000002743"/>
    </source>
</evidence>
<dbReference type="RefSeq" id="WP_012777803.1">
    <property type="nucleotide sequence ID" value="NC_012972.1"/>
</dbReference>